<accession>A0ABT8IZU4</accession>
<dbReference type="InterPro" id="IPR017039">
    <property type="entry name" value="Virul_fac_BrkB"/>
</dbReference>
<evidence type="ECO:0000256" key="6">
    <source>
        <dbReference type="SAM" id="MobiDB-lite"/>
    </source>
</evidence>
<dbReference type="PANTHER" id="PTHR30213:SF1">
    <property type="entry name" value="INNER MEMBRANE PROTEIN YHJD"/>
    <property type="match status" value="1"/>
</dbReference>
<keyword evidence="9" id="KW-1185">Reference proteome</keyword>
<keyword evidence="2" id="KW-1003">Cell membrane</keyword>
<feature type="transmembrane region" description="Helical" evidence="7">
    <location>
        <begin position="87"/>
        <end position="107"/>
    </location>
</feature>
<evidence type="ECO:0000256" key="4">
    <source>
        <dbReference type="ARBA" id="ARBA00022989"/>
    </source>
</evidence>
<gene>
    <name evidence="8" type="ORF">P5G59_14420</name>
</gene>
<keyword evidence="4 7" id="KW-1133">Transmembrane helix</keyword>
<dbReference type="Pfam" id="PF03631">
    <property type="entry name" value="Virul_fac_BrkB"/>
    <property type="match status" value="1"/>
</dbReference>
<dbReference type="PANTHER" id="PTHR30213">
    <property type="entry name" value="INNER MEMBRANE PROTEIN YHJD"/>
    <property type="match status" value="1"/>
</dbReference>
<evidence type="ECO:0000256" key="1">
    <source>
        <dbReference type="ARBA" id="ARBA00004651"/>
    </source>
</evidence>
<sequence length="414" mass="45286">MAKKTRRAPLEPDPAVQRAEGTVEPEESLKERLLEHADPLRRRLEKPVARVSHLAKWVEGLRPYRVYINYSHSDGNLRAAGMGYQSLFAIFAAVWVGFSISSVWLAGNEEVFDAIVKLLNRAVPGLVSTPTTPGVIPAEQLQTATSFGWTGIVAAVGLIWTAIGWLYYTRQAVRAVFGLSRDTTNYVLQKIRDLGLALIFGVLFIASALVSIVSTQTLTFLLDLIGLSSDSFWTNAVARFSGLVVSVVLNIVTLGAMFRVMSRVAIPWRNLFFGVLLGSLVLAGLSVLSGLLFANQKNPLLATFAVFIGLLLWFNLISRVILLSASWIAVGMFDHGISPRAVTPEQAAAERAAAEHQARVLVAQAELKHAQEDLAAARWFARLPAQRRVERAAHRLDDLLDGVQEPGTAVGSRR</sequence>
<dbReference type="RefSeq" id="WP_301219692.1">
    <property type="nucleotide sequence ID" value="NZ_JAROCB010000004.1"/>
</dbReference>
<feature type="transmembrane region" description="Helical" evidence="7">
    <location>
        <begin position="194"/>
        <end position="216"/>
    </location>
</feature>
<name>A0ABT8IZU4_9MICO</name>
<evidence type="ECO:0000313" key="9">
    <source>
        <dbReference type="Proteomes" id="UP001174210"/>
    </source>
</evidence>
<evidence type="ECO:0000313" key="8">
    <source>
        <dbReference type="EMBL" id="MDN4598343.1"/>
    </source>
</evidence>
<proteinExistence type="predicted"/>
<evidence type="ECO:0000256" key="3">
    <source>
        <dbReference type="ARBA" id="ARBA00022692"/>
    </source>
</evidence>
<dbReference type="Proteomes" id="UP001174210">
    <property type="component" value="Unassembled WGS sequence"/>
</dbReference>
<evidence type="ECO:0000256" key="2">
    <source>
        <dbReference type="ARBA" id="ARBA00022475"/>
    </source>
</evidence>
<keyword evidence="3 7" id="KW-0812">Transmembrane</keyword>
<feature type="region of interest" description="Disordered" evidence="6">
    <location>
        <begin position="1"/>
        <end position="28"/>
    </location>
</feature>
<keyword evidence="5 7" id="KW-0472">Membrane</keyword>
<feature type="transmembrane region" description="Helical" evidence="7">
    <location>
        <begin position="236"/>
        <end position="258"/>
    </location>
</feature>
<feature type="transmembrane region" description="Helical" evidence="7">
    <location>
        <begin position="147"/>
        <end position="168"/>
    </location>
</feature>
<evidence type="ECO:0000256" key="5">
    <source>
        <dbReference type="ARBA" id="ARBA00023136"/>
    </source>
</evidence>
<protein>
    <submittedName>
        <fullName evidence="8">YihY/virulence factor BrkB family protein</fullName>
    </submittedName>
</protein>
<feature type="transmembrane region" description="Helical" evidence="7">
    <location>
        <begin position="300"/>
        <end position="322"/>
    </location>
</feature>
<comment type="caution">
    <text evidence="8">The sequence shown here is derived from an EMBL/GenBank/DDBJ whole genome shotgun (WGS) entry which is preliminary data.</text>
</comment>
<comment type="subcellular location">
    <subcellularLocation>
        <location evidence="1">Cell membrane</location>
        <topology evidence="1">Multi-pass membrane protein</topology>
    </subcellularLocation>
</comment>
<reference evidence="8" key="1">
    <citation type="submission" date="2023-03" db="EMBL/GenBank/DDBJ databases">
        <title>MT1 and MT2 Draft Genomes of Novel Species.</title>
        <authorList>
            <person name="Venkateswaran K."/>
        </authorList>
    </citation>
    <scope>NUCLEOTIDE SEQUENCE</scope>
    <source>
        <strain evidence="8">F6_8S_P_1A</strain>
    </source>
</reference>
<organism evidence="8 9">
    <name type="scientific">Leifsonia virtsii</name>
    <dbReference type="NCBI Taxonomy" id="3035915"/>
    <lineage>
        <taxon>Bacteria</taxon>
        <taxon>Bacillati</taxon>
        <taxon>Actinomycetota</taxon>
        <taxon>Actinomycetes</taxon>
        <taxon>Micrococcales</taxon>
        <taxon>Microbacteriaceae</taxon>
        <taxon>Leifsonia</taxon>
    </lineage>
</organism>
<feature type="transmembrane region" description="Helical" evidence="7">
    <location>
        <begin position="270"/>
        <end position="294"/>
    </location>
</feature>
<evidence type="ECO:0000256" key="7">
    <source>
        <dbReference type="SAM" id="Phobius"/>
    </source>
</evidence>
<dbReference type="EMBL" id="JAROCB010000004">
    <property type="protein sequence ID" value="MDN4598343.1"/>
    <property type="molecule type" value="Genomic_DNA"/>
</dbReference>